<comment type="caution">
    <text evidence="1">The sequence shown here is derived from an EMBL/GenBank/DDBJ whole genome shotgun (WGS) entry which is preliminary data.</text>
</comment>
<evidence type="ECO:0000313" key="1">
    <source>
        <dbReference type="EMBL" id="MBO8439711.1"/>
    </source>
</evidence>
<protein>
    <submittedName>
        <fullName evidence="1">Uncharacterized protein</fullName>
    </submittedName>
</protein>
<evidence type="ECO:0000313" key="2">
    <source>
        <dbReference type="Proteomes" id="UP000712007"/>
    </source>
</evidence>
<accession>A0A940IEQ2</accession>
<name>A0A940IEQ2_9BACT</name>
<organism evidence="1 2">
    <name type="scientific">Candidatus Aphodosoma intestinipullorum</name>
    <dbReference type="NCBI Taxonomy" id="2840674"/>
    <lineage>
        <taxon>Bacteria</taxon>
        <taxon>Pseudomonadati</taxon>
        <taxon>Bacteroidota</taxon>
        <taxon>Bacteroidia</taxon>
        <taxon>Bacteroidales</taxon>
        <taxon>Candidatus Aphodosoma</taxon>
    </lineage>
</organism>
<dbReference type="Proteomes" id="UP000712007">
    <property type="component" value="Unassembled WGS sequence"/>
</dbReference>
<dbReference type="AlphaFoldDB" id="A0A940IEQ2"/>
<sequence length="171" mass="19934">MEDYKILNYRGLIDVDSSGIVQWDYRIVHDTTKNRTAFCSWTFYADDDEGNEYHIVIDEIVVSGRVDGLPSGFYDGVGVNDTSVCLSIFMGMSQKWDDGQYWYFPADQRKEGSMRVSALGQNRYWFEFRFTELQSEKYYIQFEDSIPSKVYNGRIVLDGDSIAYPNHLSRE</sequence>
<reference evidence="1" key="1">
    <citation type="submission" date="2020-10" db="EMBL/GenBank/DDBJ databases">
        <authorList>
            <person name="Gilroy R."/>
        </authorList>
    </citation>
    <scope>NUCLEOTIDE SEQUENCE</scope>
    <source>
        <strain evidence="1">3924</strain>
    </source>
</reference>
<proteinExistence type="predicted"/>
<dbReference type="EMBL" id="JADIMV010000059">
    <property type="protein sequence ID" value="MBO8439711.1"/>
    <property type="molecule type" value="Genomic_DNA"/>
</dbReference>
<gene>
    <name evidence="1" type="ORF">IAC51_03575</name>
</gene>
<reference evidence="1" key="2">
    <citation type="journal article" date="2021" name="PeerJ">
        <title>Extensive microbial diversity within the chicken gut microbiome revealed by metagenomics and culture.</title>
        <authorList>
            <person name="Gilroy R."/>
            <person name="Ravi A."/>
            <person name="Getino M."/>
            <person name="Pursley I."/>
            <person name="Horton D.L."/>
            <person name="Alikhan N.F."/>
            <person name="Baker D."/>
            <person name="Gharbi K."/>
            <person name="Hall N."/>
            <person name="Watson M."/>
            <person name="Adriaenssens E.M."/>
            <person name="Foster-Nyarko E."/>
            <person name="Jarju S."/>
            <person name="Secka A."/>
            <person name="Antonio M."/>
            <person name="Oren A."/>
            <person name="Chaudhuri R.R."/>
            <person name="La Ragione R."/>
            <person name="Hildebrand F."/>
            <person name="Pallen M.J."/>
        </authorList>
    </citation>
    <scope>NUCLEOTIDE SEQUENCE</scope>
    <source>
        <strain evidence="1">3924</strain>
    </source>
</reference>